<dbReference type="PANTHER" id="PTHR16301">
    <property type="entry name" value="IMPACT-RELATED"/>
    <property type="match status" value="1"/>
</dbReference>
<dbReference type="GO" id="GO:0006446">
    <property type="term" value="P:regulation of translational initiation"/>
    <property type="evidence" value="ECO:0007669"/>
    <property type="project" value="TreeGrafter"/>
</dbReference>
<gene>
    <name evidence="4" type="ORF">ALMA_0605</name>
</gene>
<dbReference type="InterPro" id="IPR023582">
    <property type="entry name" value="Impact"/>
</dbReference>
<dbReference type="InterPro" id="IPR015269">
    <property type="entry name" value="UPF0029_Impact_C"/>
</dbReference>
<dbReference type="PANTHER" id="PTHR16301:SF20">
    <property type="entry name" value="IMPACT FAMILY MEMBER YIGZ"/>
    <property type="match status" value="1"/>
</dbReference>
<dbReference type="InterPro" id="IPR036956">
    <property type="entry name" value="Impact_N_sf"/>
</dbReference>
<name>A0A261F4W4_9BIFI</name>
<evidence type="ECO:0000313" key="4">
    <source>
        <dbReference type="EMBL" id="OZG54144.1"/>
    </source>
</evidence>
<dbReference type="InterPro" id="IPR035647">
    <property type="entry name" value="EFG_III/V"/>
</dbReference>
<dbReference type="AlphaFoldDB" id="A0A261F4W4"/>
<dbReference type="Gene3D" id="3.30.70.240">
    <property type="match status" value="1"/>
</dbReference>
<proteinExistence type="inferred from homology"/>
<dbReference type="SUPFAM" id="SSF54211">
    <property type="entry name" value="Ribosomal protein S5 domain 2-like"/>
    <property type="match status" value="1"/>
</dbReference>
<dbReference type="Pfam" id="PF01205">
    <property type="entry name" value="Impact_N"/>
    <property type="match status" value="1"/>
</dbReference>
<evidence type="ECO:0000313" key="5">
    <source>
        <dbReference type="Proteomes" id="UP000243657"/>
    </source>
</evidence>
<dbReference type="GO" id="GO:0005737">
    <property type="term" value="C:cytoplasm"/>
    <property type="evidence" value="ECO:0007669"/>
    <property type="project" value="TreeGrafter"/>
</dbReference>
<dbReference type="EMBL" id="MWWT01000005">
    <property type="protein sequence ID" value="OZG54144.1"/>
    <property type="molecule type" value="Genomic_DNA"/>
</dbReference>
<protein>
    <submittedName>
        <fullName evidence="4">IMPACT family member YigZ</fullName>
    </submittedName>
</protein>
<dbReference type="InterPro" id="IPR020568">
    <property type="entry name" value="Ribosomal_Su5_D2-typ_SF"/>
</dbReference>
<comment type="caution">
    <text evidence="4">The sequence shown here is derived from an EMBL/GenBank/DDBJ whole genome shotgun (WGS) entry which is preliminary data.</text>
</comment>
<keyword evidence="5" id="KW-1185">Reference proteome</keyword>
<dbReference type="Proteomes" id="UP000243657">
    <property type="component" value="Unassembled WGS sequence"/>
</dbReference>
<dbReference type="Gene3D" id="3.30.230.30">
    <property type="entry name" value="Impact, N-terminal domain"/>
    <property type="match status" value="1"/>
</dbReference>
<evidence type="ECO:0000259" key="2">
    <source>
        <dbReference type="Pfam" id="PF01205"/>
    </source>
</evidence>
<evidence type="ECO:0000259" key="3">
    <source>
        <dbReference type="Pfam" id="PF09186"/>
    </source>
</evidence>
<dbReference type="Pfam" id="PF09186">
    <property type="entry name" value="DUF1949"/>
    <property type="match status" value="1"/>
</dbReference>
<sequence>MQTVVNPPSAPARFTLVEKKSEFLSATCHISSLDEAVAFVEQVRAEHPKARHVCFAAILGASEAQFQERMSDDGEPSGTAGRPILQVLRQSGTTDTVIAVTRYFGGILLGAGGLVRAYSTAASEALKLADMGSVIVAQHYTCTVEYAQHALLTRVIGQCGGRIDTENFAERVTVHCTLPLTKVDEFEHAVEQTFQASVTPERGALGSLME</sequence>
<organism evidence="4 5">
    <name type="scientific">Alloscardovia macacae</name>
    <dbReference type="NCBI Taxonomy" id="1160091"/>
    <lineage>
        <taxon>Bacteria</taxon>
        <taxon>Bacillati</taxon>
        <taxon>Actinomycetota</taxon>
        <taxon>Actinomycetes</taxon>
        <taxon>Bifidobacteriales</taxon>
        <taxon>Bifidobacteriaceae</taxon>
        <taxon>Alloscardovia</taxon>
    </lineage>
</organism>
<comment type="similarity">
    <text evidence="1">Belongs to the IMPACT family.</text>
</comment>
<dbReference type="InterPro" id="IPR001498">
    <property type="entry name" value="Impact_N"/>
</dbReference>
<dbReference type="RefSeq" id="WP_094726342.1">
    <property type="nucleotide sequence ID" value="NZ_JBHLWS010000013.1"/>
</dbReference>
<dbReference type="SUPFAM" id="SSF54980">
    <property type="entry name" value="EF-G C-terminal domain-like"/>
    <property type="match status" value="1"/>
</dbReference>
<feature type="domain" description="UPF0029" evidence="3">
    <location>
        <begin position="142"/>
        <end position="194"/>
    </location>
</feature>
<evidence type="ECO:0000256" key="1">
    <source>
        <dbReference type="ARBA" id="ARBA00007665"/>
    </source>
</evidence>
<reference evidence="4 5" key="1">
    <citation type="journal article" date="2017" name="BMC Genomics">
        <title>Comparative genomic and phylogenomic analyses of the Bifidobacteriaceae family.</title>
        <authorList>
            <person name="Lugli G.A."/>
            <person name="Milani C."/>
            <person name="Turroni F."/>
            <person name="Duranti S."/>
            <person name="Mancabelli L."/>
            <person name="Mangifesta M."/>
            <person name="Ferrario C."/>
            <person name="Modesto M."/>
            <person name="Mattarelli P."/>
            <person name="Jiri K."/>
            <person name="van Sinderen D."/>
            <person name="Ventura M."/>
        </authorList>
    </citation>
    <scope>NUCLEOTIDE SEQUENCE [LARGE SCALE GENOMIC DNA]</scope>
    <source>
        <strain evidence="4 5">DSM 24762</strain>
    </source>
</reference>
<accession>A0A261F4W4</accession>
<feature type="domain" description="Impact N-terminal" evidence="2">
    <location>
        <begin position="19"/>
        <end position="126"/>
    </location>
</feature>